<keyword evidence="5" id="KW-1185">Reference proteome</keyword>
<dbReference type="Gene3D" id="6.10.140.1740">
    <property type="match status" value="1"/>
</dbReference>
<dbReference type="InterPro" id="IPR024610">
    <property type="entry name" value="ING_N_histone-binding"/>
</dbReference>
<comment type="caution">
    <text evidence="4">The sequence shown here is derived from an EMBL/GenBank/DDBJ whole genome shotgun (WGS) entry which is preliminary data.</text>
</comment>
<feature type="domain" description="Inhibitor of growth protein N-terminal histone-binding" evidence="3">
    <location>
        <begin position="16"/>
        <end position="117"/>
    </location>
</feature>
<reference evidence="4" key="1">
    <citation type="submission" date="2020-12" db="EMBL/GenBank/DDBJ databases">
        <title>Metabolic potential, ecology and presence of endohyphal bacteria is reflected in genomic diversity of Mucoromycotina.</title>
        <authorList>
            <person name="Muszewska A."/>
            <person name="Okrasinska A."/>
            <person name="Steczkiewicz K."/>
            <person name="Drgas O."/>
            <person name="Orlowska M."/>
            <person name="Perlinska-Lenart U."/>
            <person name="Aleksandrzak-Piekarczyk T."/>
            <person name="Szatraj K."/>
            <person name="Zielenkiewicz U."/>
            <person name="Pilsyk S."/>
            <person name="Malc E."/>
            <person name="Mieczkowski P."/>
            <person name="Kruszewska J.S."/>
            <person name="Biernat P."/>
            <person name="Pawlowska J."/>
        </authorList>
    </citation>
    <scope>NUCLEOTIDE SEQUENCE</scope>
    <source>
        <strain evidence="4">WA0000051536</strain>
    </source>
</reference>
<protein>
    <recommendedName>
        <fullName evidence="3">Inhibitor of growth protein N-terminal histone-binding domain-containing protein</fullName>
    </recommendedName>
</protein>
<accession>A0A8H7PT01</accession>
<feature type="compositionally biased region" description="Basic and acidic residues" evidence="2">
    <location>
        <begin position="138"/>
        <end position="165"/>
    </location>
</feature>
<evidence type="ECO:0000259" key="3">
    <source>
        <dbReference type="SMART" id="SM01408"/>
    </source>
</evidence>
<dbReference type="InterPro" id="IPR028651">
    <property type="entry name" value="ING_fam"/>
</dbReference>
<keyword evidence="1" id="KW-0156">Chromatin regulator</keyword>
<dbReference type="OrthoDB" id="5411773at2759"/>
<gene>
    <name evidence="4" type="ORF">INT44_006378</name>
</gene>
<dbReference type="Pfam" id="PF12998">
    <property type="entry name" value="ING"/>
    <property type="match status" value="1"/>
</dbReference>
<evidence type="ECO:0000256" key="1">
    <source>
        <dbReference type="ARBA" id="ARBA00022853"/>
    </source>
</evidence>
<dbReference type="SMART" id="SM01408">
    <property type="entry name" value="ING"/>
    <property type="match status" value="1"/>
</dbReference>
<dbReference type="GO" id="GO:0005634">
    <property type="term" value="C:nucleus"/>
    <property type="evidence" value="ECO:0007669"/>
    <property type="project" value="TreeGrafter"/>
</dbReference>
<sequence length="165" mass="18613">MKPGLHTMKHIDSLVYLDDYIDTLEALPLELQRNFTLMRELDGYAQDLMESVASESIDFIDNVKQMTPDERVLALKKIGTLLSDSLKRGEEKVSLAKTTFDTVDRHCSRLDTDLQKFEDEQMSGLGRVAPQGISISGRGKDDPHHEKNSRKDVGRKGDKRSAHGK</sequence>
<dbReference type="AlphaFoldDB" id="A0A8H7PT01"/>
<proteinExistence type="predicted"/>
<dbReference type="EMBL" id="JAEPRA010000010">
    <property type="protein sequence ID" value="KAG2179531.1"/>
    <property type="molecule type" value="Genomic_DNA"/>
</dbReference>
<dbReference type="GO" id="GO:0006355">
    <property type="term" value="P:regulation of DNA-templated transcription"/>
    <property type="evidence" value="ECO:0007669"/>
    <property type="project" value="TreeGrafter"/>
</dbReference>
<evidence type="ECO:0000313" key="4">
    <source>
        <dbReference type="EMBL" id="KAG2179531.1"/>
    </source>
</evidence>
<dbReference type="PANTHER" id="PTHR10333">
    <property type="entry name" value="INHIBITOR OF GROWTH PROTEIN"/>
    <property type="match status" value="1"/>
</dbReference>
<evidence type="ECO:0000313" key="5">
    <source>
        <dbReference type="Proteomes" id="UP000612746"/>
    </source>
</evidence>
<dbReference type="PANTHER" id="PTHR10333:SF42">
    <property type="entry name" value="INHIBITOR OF GROWTH PROTEIN 5"/>
    <property type="match status" value="1"/>
</dbReference>
<name>A0A8H7PT01_9FUNG</name>
<dbReference type="GO" id="GO:0006325">
    <property type="term" value="P:chromatin organization"/>
    <property type="evidence" value="ECO:0007669"/>
    <property type="project" value="UniProtKB-KW"/>
</dbReference>
<dbReference type="Proteomes" id="UP000612746">
    <property type="component" value="Unassembled WGS sequence"/>
</dbReference>
<organism evidence="4 5">
    <name type="scientific">Umbelopsis vinacea</name>
    <dbReference type="NCBI Taxonomy" id="44442"/>
    <lineage>
        <taxon>Eukaryota</taxon>
        <taxon>Fungi</taxon>
        <taxon>Fungi incertae sedis</taxon>
        <taxon>Mucoromycota</taxon>
        <taxon>Mucoromycotina</taxon>
        <taxon>Umbelopsidomycetes</taxon>
        <taxon>Umbelopsidales</taxon>
        <taxon>Umbelopsidaceae</taxon>
        <taxon>Umbelopsis</taxon>
    </lineage>
</organism>
<feature type="region of interest" description="Disordered" evidence="2">
    <location>
        <begin position="121"/>
        <end position="165"/>
    </location>
</feature>
<dbReference type="CDD" id="cd16859">
    <property type="entry name" value="ING_ING4_5"/>
    <property type="match status" value="1"/>
</dbReference>
<evidence type="ECO:0000256" key="2">
    <source>
        <dbReference type="SAM" id="MobiDB-lite"/>
    </source>
</evidence>